<dbReference type="GO" id="GO:0006508">
    <property type="term" value="P:proteolysis"/>
    <property type="evidence" value="ECO:0007669"/>
    <property type="project" value="UniProtKB-KW"/>
</dbReference>
<dbReference type="GO" id="GO:0008234">
    <property type="term" value="F:cysteine-type peptidase activity"/>
    <property type="evidence" value="ECO:0007669"/>
    <property type="project" value="UniProtKB-KW"/>
</dbReference>
<comment type="similarity">
    <text evidence="1">Belongs to the peptidase C40 family.</text>
</comment>
<dbReference type="eggNOG" id="COG0791">
    <property type="taxonomic scope" value="Bacteria"/>
</dbReference>
<protein>
    <recommendedName>
        <fullName evidence="8">NlpC/P60 domain-containing protein</fullName>
    </recommendedName>
</protein>
<dbReference type="AlphaFoldDB" id="R4K6J4"/>
<evidence type="ECO:0000256" key="3">
    <source>
        <dbReference type="ARBA" id="ARBA00022729"/>
    </source>
</evidence>
<keyword evidence="3 7" id="KW-0732">Signal</keyword>
<dbReference type="SUPFAM" id="SSF54001">
    <property type="entry name" value="Cysteine proteinases"/>
    <property type="match status" value="1"/>
</dbReference>
<evidence type="ECO:0000259" key="8">
    <source>
        <dbReference type="PROSITE" id="PS51935"/>
    </source>
</evidence>
<keyword evidence="10" id="KW-1185">Reference proteome</keyword>
<proteinExistence type="inferred from homology"/>
<dbReference type="Proteomes" id="UP000013523">
    <property type="component" value="Chromosome"/>
</dbReference>
<dbReference type="Pfam" id="PF00877">
    <property type="entry name" value="NLPC_P60"/>
    <property type="match status" value="1"/>
</dbReference>
<dbReference type="EMBL" id="CP003261">
    <property type="protein sequence ID" value="AGK95270.1"/>
    <property type="molecule type" value="Genomic_DNA"/>
</dbReference>
<evidence type="ECO:0000313" key="9">
    <source>
        <dbReference type="EMBL" id="AGK95270.1"/>
    </source>
</evidence>
<reference evidence="9 10" key="1">
    <citation type="submission" date="2012-01" db="EMBL/GenBank/DDBJ databases">
        <title>Complete sequence of chromosome of Clostridium pasteurianum BC1.</title>
        <authorList>
            <consortium name="US DOE Joint Genome Institute"/>
            <person name="Lucas S."/>
            <person name="Han J."/>
            <person name="Lapidus A."/>
            <person name="Cheng J.-F."/>
            <person name="Goodwin L."/>
            <person name="Pitluck S."/>
            <person name="Peters L."/>
            <person name="Mikhailova N."/>
            <person name="Teshima H."/>
            <person name="Detter J.C."/>
            <person name="Han C."/>
            <person name="Tapia R."/>
            <person name="Land M."/>
            <person name="Hauser L."/>
            <person name="Kyrpides N."/>
            <person name="Ivanova N."/>
            <person name="Pagani I."/>
            <person name="Dunn J."/>
            <person name="Taghavi S."/>
            <person name="Francis A."/>
            <person name="van der Lelie D."/>
            <person name="Woyke T."/>
        </authorList>
    </citation>
    <scope>NUCLEOTIDE SEQUENCE [LARGE SCALE GENOMIC DNA]</scope>
    <source>
        <strain evidence="9 10">BC1</strain>
    </source>
</reference>
<keyword evidence="6" id="KW-0175">Coiled coil</keyword>
<dbReference type="RefSeq" id="WP_015613597.1">
    <property type="nucleotide sequence ID" value="NC_021182.1"/>
</dbReference>
<dbReference type="STRING" id="86416.Clopa_0203"/>
<evidence type="ECO:0000256" key="7">
    <source>
        <dbReference type="SAM" id="SignalP"/>
    </source>
</evidence>
<name>R4K6J4_CLOPA</name>
<dbReference type="PROSITE" id="PS51935">
    <property type="entry name" value="NLPC_P60"/>
    <property type="match status" value="1"/>
</dbReference>
<dbReference type="PATRIC" id="fig|86416.3.peg.174"/>
<keyword evidence="4" id="KW-0378">Hydrolase</keyword>
<evidence type="ECO:0000256" key="2">
    <source>
        <dbReference type="ARBA" id="ARBA00022670"/>
    </source>
</evidence>
<dbReference type="SUPFAM" id="SSF57997">
    <property type="entry name" value="Tropomyosin"/>
    <property type="match status" value="1"/>
</dbReference>
<evidence type="ECO:0000256" key="5">
    <source>
        <dbReference type="ARBA" id="ARBA00022807"/>
    </source>
</evidence>
<evidence type="ECO:0000256" key="4">
    <source>
        <dbReference type="ARBA" id="ARBA00022801"/>
    </source>
</evidence>
<dbReference type="PANTHER" id="PTHR47053:SF1">
    <property type="entry name" value="MUREIN DD-ENDOPEPTIDASE MEPH-RELATED"/>
    <property type="match status" value="1"/>
</dbReference>
<feature type="coiled-coil region" evidence="6">
    <location>
        <begin position="155"/>
        <end position="224"/>
    </location>
</feature>
<dbReference type="InterPro" id="IPR000064">
    <property type="entry name" value="NLP_P60_dom"/>
</dbReference>
<feature type="signal peptide" evidence="7">
    <location>
        <begin position="1"/>
        <end position="24"/>
    </location>
</feature>
<dbReference type="eggNOG" id="COG3883">
    <property type="taxonomic scope" value="Bacteria"/>
</dbReference>
<dbReference type="KEGG" id="cpas:Clopa_0203"/>
<dbReference type="InterPro" id="IPR038765">
    <property type="entry name" value="Papain-like_cys_pep_sf"/>
</dbReference>
<feature type="domain" description="NlpC/P60" evidence="8">
    <location>
        <begin position="258"/>
        <end position="377"/>
    </location>
</feature>
<dbReference type="InterPro" id="IPR057309">
    <property type="entry name" value="PcsB_CC"/>
</dbReference>
<evidence type="ECO:0000313" key="10">
    <source>
        <dbReference type="Proteomes" id="UP000013523"/>
    </source>
</evidence>
<sequence length="377" mass="40997">MHKKLLCAVIALGITLSISGRAFADPSLDDQLNSAQTQYNQGQSKLSSAQKKASDLQHKIETLDNEIQQGMAQIDSLNGKISNTEADIKVSQDKIKRSEENIKVEQNKYNETIRAMYINGNNSYLDAVLQSKGLSDFISRVDNIKTVASYNDRIITDLNSRKQEIQKKKDVLDGEKQKLVALKDEQNTKLTALNKQKSDQTPLVEQANAEVNSAQQLSASANAQISAINKKVQDMKVAQAAAVVSINRGGSAPAVTGGYSSDAIVTYAAQFQGVKYVWGGTSPSGFDCSGFVQYVYAHFGISIPRVSEDQFNFGTPVDISNLQPGDLVFFHNDGRGPGHVGMYIGGGLMIHAPHTGDVVKIMPLSYESGYCGARRVR</sequence>
<feature type="chain" id="PRO_5004367433" description="NlpC/P60 domain-containing protein" evidence="7">
    <location>
        <begin position="25"/>
        <end position="377"/>
    </location>
</feature>
<dbReference type="HOGENOM" id="CLU_034085_0_0_9"/>
<dbReference type="PANTHER" id="PTHR47053">
    <property type="entry name" value="MUREIN DD-ENDOPEPTIDASE MEPH-RELATED"/>
    <property type="match status" value="1"/>
</dbReference>
<dbReference type="InterPro" id="IPR051202">
    <property type="entry name" value="Peptidase_C40"/>
</dbReference>
<dbReference type="Gene3D" id="3.90.1720.10">
    <property type="entry name" value="endopeptidase domain like (from Nostoc punctiforme)"/>
    <property type="match status" value="1"/>
</dbReference>
<keyword evidence="2" id="KW-0645">Protease</keyword>
<dbReference type="OrthoDB" id="9808890at2"/>
<dbReference type="Pfam" id="PF24568">
    <property type="entry name" value="CC_PcsB"/>
    <property type="match status" value="1"/>
</dbReference>
<feature type="coiled-coil region" evidence="6">
    <location>
        <begin position="32"/>
        <end position="115"/>
    </location>
</feature>
<dbReference type="Gene3D" id="6.10.250.3150">
    <property type="match status" value="1"/>
</dbReference>
<keyword evidence="5" id="KW-0788">Thiol protease</keyword>
<accession>R4K6J4</accession>
<evidence type="ECO:0000256" key="6">
    <source>
        <dbReference type="SAM" id="Coils"/>
    </source>
</evidence>
<evidence type="ECO:0000256" key="1">
    <source>
        <dbReference type="ARBA" id="ARBA00007074"/>
    </source>
</evidence>
<gene>
    <name evidence="9" type="ORF">Clopa_0203</name>
</gene>
<organism evidence="9 10">
    <name type="scientific">Clostridium pasteurianum BC1</name>
    <dbReference type="NCBI Taxonomy" id="86416"/>
    <lineage>
        <taxon>Bacteria</taxon>
        <taxon>Bacillati</taxon>
        <taxon>Bacillota</taxon>
        <taxon>Clostridia</taxon>
        <taxon>Eubacteriales</taxon>
        <taxon>Clostridiaceae</taxon>
        <taxon>Clostridium</taxon>
    </lineage>
</organism>